<evidence type="ECO:0000256" key="2">
    <source>
        <dbReference type="ARBA" id="ARBA00022723"/>
    </source>
</evidence>
<evidence type="ECO:0000256" key="5">
    <source>
        <dbReference type="ARBA" id="ARBA00023157"/>
    </source>
</evidence>
<evidence type="ECO:0000256" key="3">
    <source>
        <dbReference type="ARBA" id="ARBA00022759"/>
    </source>
</evidence>
<dbReference type="InterPro" id="IPR008947">
    <property type="entry name" value="PLipase_C/P1_nuclease_dom_sf"/>
</dbReference>
<evidence type="ECO:0000256" key="1">
    <source>
        <dbReference type="ARBA" id="ARBA00022722"/>
    </source>
</evidence>
<evidence type="ECO:0000256" key="6">
    <source>
        <dbReference type="ARBA" id="ARBA00023180"/>
    </source>
</evidence>
<keyword evidence="5" id="KW-1015">Disulfide bond</keyword>
<dbReference type="GO" id="GO:0003676">
    <property type="term" value="F:nucleic acid binding"/>
    <property type="evidence" value="ECO:0007669"/>
    <property type="project" value="InterPro"/>
</dbReference>
<keyword evidence="2" id="KW-0479">Metal-binding</keyword>
<keyword evidence="6" id="KW-0325">Glycoprotein</keyword>
<dbReference type="GO" id="GO:0016788">
    <property type="term" value="F:hydrolase activity, acting on ester bonds"/>
    <property type="evidence" value="ECO:0007669"/>
    <property type="project" value="InterPro"/>
</dbReference>
<dbReference type="SUPFAM" id="SSF48537">
    <property type="entry name" value="Phospholipase C/P1 nuclease"/>
    <property type="match status" value="1"/>
</dbReference>
<sequence length="265" mass="30741">MKYLLKFVLMTLALLMIVQFSYAWGTTGHRVVAEIAQRNLTKKAQRNLYKLMGKGPLAFWANWPDFIKSDTTDKWKSTSPWHYVDVQGHISEPDFIQALKDISHKSLYSQIPAMEKQLADKSLPVEQRKIALMFLVHFIGDLEQPLHVGRPDDAGGNKITEYWFGKKTNLHSIWDSELIDFQKWSYTEYATVLNIDDKNQIKAIQGGSLEDWFYQSHQLADEVYDRTPANSRLSYDYNYIFINKLNQQLLYGGLRLAKVLNEILG</sequence>
<dbReference type="InterPro" id="IPR003154">
    <property type="entry name" value="S1/P1nuclease"/>
</dbReference>
<dbReference type="GO" id="GO:0006308">
    <property type="term" value="P:DNA catabolic process"/>
    <property type="evidence" value="ECO:0007669"/>
    <property type="project" value="InterPro"/>
</dbReference>
<dbReference type="KEGG" id="ark:D6B99_13300"/>
<keyword evidence="1" id="KW-0540">Nuclease</keyword>
<dbReference type="CDD" id="cd11010">
    <property type="entry name" value="S1-P1_nuclease"/>
    <property type="match status" value="1"/>
</dbReference>
<reference evidence="7 8" key="1">
    <citation type="submission" date="2018-09" db="EMBL/GenBank/DDBJ databases">
        <title>Arachidicoccus sp. nov., a bacterium isolated from soil.</title>
        <authorList>
            <person name="Weon H.-Y."/>
            <person name="Kwon S.-W."/>
            <person name="Lee S.A."/>
        </authorList>
    </citation>
    <scope>NUCLEOTIDE SEQUENCE [LARGE SCALE GENOMIC DNA]</scope>
    <source>
        <strain evidence="7 8">KIS59-12</strain>
    </source>
</reference>
<dbReference type="GO" id="GO:0004519">
    <property type="term" value="F:endonuclease activity"/>
    <property type="evidence" value="ECO:0007669"/>
    <property type="project" value="UniProtKB-KW"/>
</dbReference>
<keyword evidence="3" id="KW-0255">Endonuclease</keyword>
<accession>A0A386HRS2</accession>
<dbReference type="AlphaFoldDB" id="A0A386HRS2"/>
<evidence type="ECO:0000313" key="8">
    <source>
        <dbReference type="Proteomes" id="UP000266118"/>
    </source>
</evidence>
<dbReference type="OrthoDB" id="267579at2"/>
<dbReference type="Pfam" id="PF02265">
    <property type="entry name" value="S1-P1_nuclease"/>
    <property type="match status" value="1"/>
</dbReference>
<dbReference type="PANTHER" id="PTHR33146:SF26">
    <property type="entry name" value="ENDONUCLEASE 4"/>
    <property type="match status" value="1"/>
</dbReference>
<dbReference type="RefSeq" id="WP_119989294.1">
    <property type="nucleotide sequence ID" value="NZ_CP032489.1"/>
</dbReference>
<protein>
    <submittedName>
        <fullName evidence="7">S1/P1 Nuclease</fullName>
    </submittedName>
</protein>
<evidence type="ECO:0000256" key="4">
    <source>
        <dbReference type="ARBA" id="ARBA00022801"/>
    </source>
</evidence>
<name>A0A386HRS2_9BACT</name>
<evidence type="ECO:0000313" key="7">
    <source>
        <dbReference type="EMBL" id="AYD48493.1"/>
    </source>
</evidence>
<proteinExistence type="predicted"/>
<keyword evidence="4" id="KW-0378">Hydrolase</keyword>
<dbReference type="PANTHER" id="PTHR33146">
    <property type="entry name" value="ENDONUCLEASE 4"/>
    <property type="match status" value="1"/>
</dbReference>
<dbReference type="GO" id="GO:0046872">
    <property type="term" value="F:metal ion binding"/>
    <property type="evidence" value="ECO:0007669"/>
    <property type="project" value="UniProtKB-KW"/>
</dbReference>
<gene>
    <name evidence="7" type="ORF">D6B99_13300</name>
</gene>
<keyword evidence="8" id="KW-1185">Reference proteome</keyword>
<dbReference type="Proteomes" id="UP000266118">
    <property type="component" value="Chromosome"/>
</dbReference>
<dbReference type="EMBL" id="CP032489">
    <property type="protein sequence ID" value="AYD48493.1"/>
    <property type="molecule type" value="Genomic_DNA"/>
</dbReference>
<dbReference type="Gene3D" id="1.10.575.10">
    <property type="entry name" value="P1 Nuclease"/>
    <property type="match status" value="1"/>
</dbReference>
<organism evidence="7 8">
    <name type="scientific">Arachidicoccus soli</name>
    <dbReference type="NCBI Taxonomy" id="2341117"/>
    <lineage>
        <taxon>Bacteria</taxon>
        <taxon>Pseudomonadati</taxon>
        <taxon>Bacteroidota</taxon>
        <taxon>Chitinophagia</taxon>
        <taxon>Chitinophagales</taxon>
        <taxon>Chitinophagaceae</taxon>
        <taxon>Arachidicoccus</taxon>
    </lineage>
</organism>